<keyword evidence="6 9" id="KW-0808">Transferase</keyword>
<proteinExistence type="inferred from homology"/>
<comment type="subunit">
    <text evidence="9">Monomer.</text>
</comment>
<dbReference type="PROSITE" id="PS00104">
    <property type="entry name" value="EPSP_SYNTHASE_1"/>
    <property type="match status" value="1"/>
</dbReference>
<dbReference type="Gene3D" id="3.65.10.10">
    <property type="entry name" value="Enolpyruvate transferase domain"/>
    <property type="match status" value="2"/>
</dbReference>
<dbReference type="AlphaFoldDB" id="A0A917H2C7"/>
<organism evidence="11 12">
    <name type="scientific">Virgibacillus oceani</name>
    <dbReference type="NCBI Taxonomy" id="1479511"/>
    <lineage>
        <taxon>Bacteria</taxon>
        <taxon>Bacillati</taxon>
        <taxon>Bacillota</taxon>
        <taxon>Bacilli</taxon>
        <taxon>Bacillales</taxon>
        <taxon>Bacillaceae</taxon>
        <taxon>Virgibacillus</taxon>
    </lineage>
</organism>
<feature type="binding site" evidence="9">
    <location>
        <position position="347"/>
    </location>
    <ligand>
        <name>phosphoenolpyruvate</name>
        <dbReference type="ChEBI" id="CHEBI:58702"/>
    </ligand>
</feature>
<feature type="binding site" evidence="9">
    <location>
        <position position="123"/>
    </location>
    <ligand>
        <name>phosphoenolpyruvate</name>
        <dbReference type="ChEBI" id="CHEBI:58702"/>
    </ligand>
</feature>
<dbReference type="InterPro" id="IPR036968">
    <property type="entry name" value="Enolpyruvate_Tfrase_sf"/>
</dbReference>
<dbReference type="FunFam" id="3.65.10.10:FF:000006">
    <property type="entry name" value="3-phosphoshikimate 1-carboxyvinyltransferase"/>
    <property type="match status" value="1"/>
</dbReference>
<dbReference type="HAMAP" id="MF_00210">
    <property type="entry name" value="EPSP_synth"/>
    <property type="match status" value="1"/>
</dbReference>
<feature type="binding site" evidence="9">
    <location>
        <position position="23"/>
    </location>
    <ligand>
        <name>phosphoenolpyruvate</name>
        <dbReference type="ChEBI" id="CHEBI:58702"/>
    </ligand>
</feature>
<dbReference type="InterPro" id="IPR023193">
    <property type="entry name" value="EPSP_synthase_CS"/>
</dbReference>
<dbReference type="InterPro" id="IPR006264">
    <property type="entry name" value="EPSP_synthase"/>
</dbReference>
<evidence type="ECO:0000256" key="6">
    <source>
        <dbReference type="ARBA" id="ARBA00022679"/>
    </source>
</evidence>
<dbReference type="InterPro" id="IPR013792">
    <property type="entry name" value="RNA3'P_cycl/enolpyr_Trfase_a/b"/>
</dbReference>
<feature type="binding site" evidence="9">
    <location>
        <position position="28"/>
    </location>
    <ligand>
        <name>3-phosphoshikimate</name>
        <dbReference type="ChEBI" id="CHEBI:145989"/>
    </ligand>
</feature>
<dbReference type="Pfam" id="PF00275">
    <property type="entry name" value="EPSP_synthase"/>
    <property type="match status" value="1"/>
</dbReference>
<comment type="function">
    <text evidence="1 9">Catalyzes the transfer of the enolpyruvyl moiety of phosphoenolpyruvate (PEP) to the 5-hydroxyl of shikimate-3-phosphate (S3P) to produce enolpyruvyl shikimate-3-phosphate and inorganic phosphate.</text>
</comment>
<evidence type="ECO:0000313" key="12">
    <source>
        <dbReference type="Proteomes" id="UP000622860"/>
    </source>
</evidence>
<name>A0A917H2C7_9BACI</name>
<comment type="caution">
    <text evidence="11">The sequence shown here is derived from an EMBL/GenBank/DDBJ whole genome shotgun (WGS) entry which is preliminary data.</text>
</comment>
<keyword evidence="5 9" id="KW-0028">Amino-acid biosynthesis</keyword>
<dbReference type="Proteomes" id="UP000622860">
    <property type="component" value="Unassembled WGS sequence"/>
</dbReference>
<feature type="binding site" evidence="9">
    <location>
        <position position="170"/>
    </location>
    <ligand>
        <name>phosphoenolpyruvate</name>
        <dbReference type="ChEBI" id="CHEBI:58702"/>
    </ligand>
</feature>
<dbReference type="GO" id="GO:0003866">
    <property type="term" value="F:3-phosphoshikimate 1-carboxyvinyltransferase activity"/>
    <property type="evidence" value="ECO:0007669"/>
    <property type="project" value="UniProtKB-UniRule"/>
</dbReference>
<feature type="binding site" evidence="9">
    <location>
        <position position="24"/>
    </location>
    <ligand>
        <name>3-phosphoshikimate</name>
        <dbReference type="ChEBI" id="CHEBI:145989"/>
    </ligand>
</feature>
<sequence length="429" mass="45764">MKNKELFPSPNPLSGVVNVPGDKSISHRAVMFGSMATGITRVDNFLDGEDCMRTVNAFRSLGVRINKEESTLIIHGNGASSLAEPLTPLYFGNSGTTARLMLGVLAALPFFTAAYGDKSLTKRPMDRVVDPLTQMGASFEGRNNGCNLPLAFRGGGLKGICYTLPVKSAQVKSAVLLAGLFAEGETKVIEKTTTRDHTENMLHAFGADITRNKNQTVITNKKSLKSVDVFVPGDISSAAFFLAAATIVPESTITLRNVGLNETRTGIIDVMGNMGAKLEITNEQTVSGERIGDITVSYGELNGIVIDGDIIPRLIDEIPVIALLATQAEGTTIIRDASELRFKETDRIAAVVDVLSALGAKIEATDDGMIIHGKTKLTGGHAASYDDHRIAMMIAIASLITEGKVILDDEACIAISYPDFFDDLNSVIG</sequence>
<feature type="binding site" evidence="9">
    <location>
        <position position="95"/>
    </location>
    <ligand>
        <name>phosphoenolpyruvate</name>
        <dbReference type="ChEBI" id="CHEBI:58702"/>
    </ligand>
</feature>
<comment type="catalytic activity">
    <reaction evidence="8">
        <text>3-phosphoshikimate + phosphoenolpyruvate = 5-O-(1-carboxyvinyl)-3-phosphoshikimate + phosphate</text>
        <dbReference type="Rhea" id="RHEA:21256"/>
        <dbReference type="ChEBI" id="CHEBI:43474"/>
        <dbReference type="ChEBI" id="CHEBI:57701"/>
        <dbReference type="ChEBI" id="CHEBI:58702"/>
        <dbReference type="ChEBI" id="CHEBI:145989"/>
        <dbReference type="EC" id="2.5.1.19"/>
    </reaction>
    <physiologicalReaction direction="left-to-right" evidence="8">
        <dbReference type="Rhea" id="RHEA:21257"/>
    </physiologicalReaction>
</comment>
<comment type="similarity">
    <text evidence="3 9">Belongs to the EPSP synthase family.</text>
</comment>
<comment type="subcellular location">
    <subcellularLocation>
        <location evidence="9">Cytoplasm</location>
    </subcellularLocation>
</comment>
<dbReference type="CDD" id="cd01556">
    <property type="entry name" value="EPSP_synthase"/>
    <property type="match status" value="1"/>
</dbReference>
<evidence type="ECO:0000256" key="5">
    <source>
        <dbReference type="ARBA" id="ARBA00022605"/>
    </source>
</evidence>
<feature type="binding site" evidence="9">
    <location>
        <position position="343"/>
    </location>
    <ligand>
        <name>3-phosphoshikimate</name>
        <dbReference type="ChEBI" id="CHEBI:145989"/>
    </ligand>
</feature>
<dbReference type="GO" id="GO:0005737">
    <property type="term" value="C:cytoplasm"/>
    <property type="evidence" value="ECO:0007669"/>
    <property type="project" value="UniProtKB-SubCell"/>
</dbReference>
<dbReference type="RefSeq" id="WP_188453867.1">
    <property type="nucleotide sequence ID" value="NZ_BMFR01000001.1"/>
</dbReference>
<reference evidence="11" key="1">
    <citation type="journal article" date="2014" name="Int. J. Syst. Evol. Microbiol.">
        <title>Complete genome sequence of Corynebacterium casei LMG S-19264T (=DSM 44701T), isolated from a smear-ripened cheese.</title>
        <authorList>
            <consortium name="US DOE Joint Genome Institute (JGI-PGF)"/>
            <person name="Walter F."/>
            <person name="Albersmeier A."/>
            <person name="Kalinowski J."/>
            <person name="Ruckert C."/>
        </authorList>
    </citation>
    <scope>NUCLEOTIDE SEQUENCE</scope>
    <source>
        <strain evidence="11">CGMCC 1.12754</strain>
    </source>
</reference>
<dbReference type="FunFam" id="3.65.10.10:FF:000005">
    <property type="entry name" value="3-phosphoshikimate 1-carboxyvinyltransferase"/>
    <property type="match status" value="1"/>
</dbReference>
<feature type="domain" description="Enolpyruvate transferase" evidence="10">
    <location>
        <begin position="10"/>
        <end position="424"/>
    </location>
</feature>
<feature type="active site" description="Proton acceptor" evidence="9">
    <location>
        <position position="316"/>
    </location>
</feature>
<keyword evidence="4 9" id="KW-0963">Cytoplasm</keyword>
<feature type="binding site" evidence="9">
    <location>
        <position position="389"/>
    </location>
    <ligand>
        <name>phosphoenolpyruvate</name>
        <dbReference type="ChEBI" id="CHEBI:58702"/>
    </ligand>
</feature>
<comment type="pathway">
    <text evidence="2 9">Metabolic intermediate biosynthesis; chorismate biosynthesis; chorismate from D-erythrose 4-phosphate and phosphoenolpyruvate: step 6/7.</text>
</comment>
<dbReference type="PANTHER" id="PTHR21090">
    <property type="entry name" value="AROM/DEHYDROQUINATE SYNTHASE"/>
    <property type="match status" value="1"/>
</dbReference>
<evidence type="ECO:0000259" key="10">
    <source>
        <dbReference type="Pfam" id="PF00275"/>
    </source>
</evidence>
<keyword evidence="7 9" id="KW-0057">Aromatic amino acid biosynthesis</keyword>
<dbReference type="PIRSF" id="PIRSF000505">
    <property type="entry name" value="EPSPS"/>
    <property type="match status" value="1"/>
</dbReference>
<feature type="binding site" evidence="9">
    <location>
        <position position="170"/>
    </location>
    <ligand>
        <name>3-phosphoshikimate</name>
        <dbReference type="ChEBI" id="CHEBI:145989"/>
    </ligand>
</feature>
<evidence type="ECO:0000256" key="1">
    <source>
        <dbReference type="ARBA" id="ARBA00002174"/>
    </source>
</evidence>
<dbReference type="GO" id="GO:0009073">
    <property type="term" value="P:aromatic amino acid family biosynthetic process"/>
    <property type="evidence" value="ECO:0007669"/>
    <property type="project" value="UniProtKB-KW"/>
</dbReference>
<dbReference type="NCBIfam" id="TIGR01356">
    <property type="entry name" value="aroA"/>
    <property type="match status" value="1"/>
</dbReference>
<dbReference type="EMBL" id="BMFR01000001">
    <property type="protein sequence ID" value="GGG65327.1"/>
    <property type="molecule type" value="Genomic_DNA"/>
</dbReference>
<dbReference type="InterPro" id="IPR001986">
    <property type="entry name" value="Enolpyruvate_Tfrase_dom"/>
</dbReference>
<evidence type="ECO:0000256" key="2">
    <source>
        <dbReference type="ARBA" id="ARBA00004811"/>
    </source>
</evidence>
<dbReference type="GO" id="GO:0009423">
    <property type="term" value="P:chorismate biosynthetic process"/>
    <property type="evidence" value="ECO:0007669"/>
    <property type="project" value="UniProtKB-UniRule"/>
</dbReference>
<protein>
    <recommendedName>
        <fullName evidence="9">3-phosphoshikimate 1-carboxyvinyltransferase</fullName>
        <ecNumber evidence="9">2.5.1.19</ecNumber>
    </recommendedName>
    <alternativeName>
        <fullName evidence="9">5-enolpyruvylshikimate-3-phosphate synthase</fullName>
        <shortName evidence="9">EPSP synthase</shortName>
        <shortName evidence="9">EPSPS</shortName>
    </alternativeName>
</protein>
<feature type="binding site" evidence="9">
    <location>
        <position position="168"/>
    </location>
    <ligand>
        <name>3-phosphoshikimate</name>
        <dbReference type="ChEBI" id="CHEBI:145989"/>
    </ligand>
</feature>
<evidence type="ECO:0000256" key="3">
    <source>
        <dbReference type="ARBA" id="ARBA00009948"/>
    </source>
</evidence>
<dbReference type="PROSITE" id="PS00885">
    <property type="entry name" value="EPSP_SYNTHASE_2"/>
    <property type="match status" value="1"/>
</dbReference>
<comment type="caution">
    <text evidence="9">Lacks conserved residue(s) required for the propagation of feature annotation.</text>
</comment>
<dbReference type="SUPFAM" id="SSF55205">
    <property type="entry name" value="EPT/RTPC-like"/>
    <property type="match status" value="1"/>
</dbReference>
<dbReference type="PANTHER" id="PTHR21090:SF5">
    <property type="entry name" value="PENTAFUNCTIONAL AROM POLYPEPTIDE"/>
    <property type="match status" value="1"/>
</dbReference>
<keyword evidence="12" id="KW-1185">Reference proteome</keyword>
<accession>A0A917H2C7</accession>
<evidence type="ECO:0000256" key="9">
    <source>
        <dbReference type="HAMAP-Rule" id="MF_00210"/>
    </source>
</evidence>
<feature type="binding site" evidence="9">
    <location>
        <position position="23"/>
    </location>
    <ligand>
        <name>3-phosphoshikimate</name>
        <dbReference type="ChEBI" id="CHEBI:145989"/>
    </ligand>
</feature>
<dbReference type="GO" id="GO:0008652">
    <property type="term" value="P:amino acid biosynthetic process"/>
    <property type="evidence" value="ECO:0007669"/>
    <property type="project" value="UniProtKB-KW"/>
</dbReference>
<evidence type="ECO:0000256" key="7">
    <source>
        <dbReference type="ARBA" id="ARBA00023141"/>
    </source>
</evidence>
<evidence type="ECO:0000313" key="11">
    <source>
        <dbReference type="EMBL" id="GGG65327.1"/>
    </source>
</evidence>
<reference evidence="11" key="2">
    <citation type="submission" date="2020-09" db="EMBL/GenBank/DDBJ databases">
        <authorList>
            <person name="Sun Q."/>
            <person name="Zhou Y."/>
        </authorList>
    </citation>
    <scope>NUCLEOTIDE SEQUENCE</scope>
    <source>
        <strain evidence="11">CGMCC 1.12754</strain>
    </source>
</reference>
<dbReference type="EC" id="2.5.1.19" evidence="9"/>
<feature type="binding site" evidence="9">
    <location>
        <position position="316"/>
    </location>
    <ligand>
        <name>3-phosphoshikimate</name>
        <dbReference type="ChEBI" id="CHEBI:145989"/>
    </ligand>
</feature>
<evidence type="ECO:0000256" key="8">
    <source>
        <dbReference type="ARBA" id="ARBA00044633"/>
    </source>
</evidence>
<evidence type="ECO:0000256" key="4">
    <source>
        <dbReference type="ARBA" id="ARBA00022490"/>
    </source>
</evidence>
<gene>
    <name evidence="9 11" type="primary">aroA</name>
    <name evidence="11" type="ORF">GCM10011398_06230</name>
</gene>